<evidence type="ECO:0000256" key="9">
    <source>
        <dbReference type="ARBA" id="ARBA00023316"/>
    </source>
</evidence>
<dbReference type="PANTHER" id="PTHR43024:SF1">
    <property type="entry name" value="UDP-N-ACETYLMURAMOYL-TRIPEPTIDE--D-ALANYL-D-ALANINE LIGASE"/>
    <property type="match status" value="1"/>
</dbReference>
<comment type="catalytic activity">
    <reaction evidence="10 11">
        <text>D-alanyl-D-alanine + UDP-N-acetyl-alpha-D-muramoyl-L-alanyl-gamma-D-glutamyl-meso-2,6-diaminopimelate + ATP = UDP-N-acetyl-alpha-D-muramoyl-L-alanyl-gamma-D-glutamyl-meso-2,6-diaminopimeloyl-D-alanyl-D-alanine + ADP + phosphate + H(+)</text>
        <dbReference type="Rhea" id="RHEA:28374"/>
        <dbReference type="ChEBI" id="CHEBI:15378"/>
        <dbReference type="ChEBI" id="CHEBI:30616"/>
        <dbReference type="ChEBI" id="CHEBI:43474"/>
        <dbReference type="ChEBI" id="CHEBI:57822"/>
        <dbReference type="ChEBI" id="CHEBI:61386"/>
        <dbReference type="ChEBI" id="CHEBI:83905"/>
        <dbReference type="ChEBI" id="CHEBI:456216"/>
        <dbReference type="EC" id="6.3.2.10"/>
    </reaction>
</comment>
<reference evidence="15 16" key="1">
    <citation type="journal article" date="2024" name="Environ. Microbiol.">
        <title>Novel evolutionary insights on the interactions of the Holosporales (Alphaproteobacteria) with eukaryotic hosts from comparative genomics.</title>
        <authorList>
            <person name="Giovannini M."/>
            <person name="Petroni G."/>
            <person name="Castelli M."/>
        </authorList>
    </citation>
    <scope>NUCLEOTIDE SEQUENCE [LARGE SCALE GENOMIC DNA]</scope>
    <source>
        <strain evidence="15 16">US_Bl 15I1</strain>
    </source>
</reference>
<keyword evidence="1 10" id="KW-0963">Cytoplasm</keyword>
<evidence type="ECO:0000259" key="13">
    <source>
        <dbReference type="Pfam" id="PF02875"/>
    </source>
</evidence>
<evidence type="ECO:0000259" key="14">
    <source>
        <dbReference type="Pfam" id="PF08245"/>
    </source>
</evidence>
<dbReference type="SUPFAM" id="SSF53623">
    <property type="entry name" value="MurD-like peptide ligases, catalytic domain"/>
    <property type="match status" value="1"/>
</dbReference>
<evidence type="ECO:0000256" key="7">
    <source>
        <dbReference type="ARBA" id="ARBA00022984"/>
    </source>
</evidence>
<dbReference type="EC" id="6.3.2.10" evidence="10 11"/>
<evidence type="ECO:0000256" key="1">
    <source>
        <dbReference type="ARBA" id="ARBA00022490"/>
    </source>
</evidence>
<evidence type="ECO:0000256" key="6">
    <source>
        <dbReference type="ARBA" id="ARBA00022960"/>
    </source>
</evidence>
<keyword evidence="3 10" id="KW-0132">Cell division</keyword>
<comment type="subcellular location">
    <subcellularLocation>
        <location evidence="10 11">Cytoplasm</location>
    </subcellularLocation>
</comment>
<proteinExistence type="inferred from homology"/>
<feature type="domain" description="Mur ligase C-terminal" evidence="13">
    <location>
        <begin position="335"/>
        <end position="448"/>
    </location>
</feature>
<dbReference type="SUPFAM" id="SSF53244">
    <property type="entry name" value="MurD-like peptide ligases, peptide-binding domain"/>
    <property type="match status" value="1"/>
</dbReference>
<dbReference type="GO" id="GO:0016874">
    <property type="term" value="F:ligase activity"/>
    <property type="evidence" value="ECO:0007669"/>
    <property type="project" value="UniProtKB-KW"/>
</dbReference>
<dbReference type="Pfam" id="PF02875">
    <property type="entry name" value="Mur_ligase_C"/>
    <property type="match status" value="1"/>
</dbReference>
<evidence type="ECO:0000256" key="5">
    <source>
        <dbReference type="ARBA" id="ARBA00022840"/>
    </source>
</evidence>
<sequence length="472" mass="51105">MTMWTSDEITKATSGKCAQPFNKVNGISIDTRTLEKADLFVALYGDNGDGHIYVKEALEKGASGALVSKIPEGLAESDSLIIVTDTLTALQDMGVFSRERAQNAKRIGVTGSVGKTGTKEMLKCALSDQGRTTASLSSYNNHWGVPLSLARMPENTQFGVFEIGMNHPGEIRPLTKMVAPHVAIITTVAESHAAFFKSLEEIADAKAEIFEGLVPGGTAVINRDHPLYEYMYQKAKRTSVQNIVSFGEHKDANCRLLACELLESESHIDASLNGKIVSYVLPIPGKHWALNSLSVLLAVDLVGGDIIQASRSLLKMVPPKGRGTRHEIEFLQGKCLLIDESYNANPASMCAAIAVLGASLPQGQGRRIAIIGDMRELGDIADDRHADLYEPLMKAKIDQVYCCGPHMKKLAEKLPAQMLALHQDLSTQLIEPLLKNLRDGDIVMVKGSLGTRMAPIVEALKNQNHANLKAVG</sequence>
<feature type="domain" description="Mur ligase central" evidence="14">
    <location>
        <begin position="109"/>
        <end position="298"/>
    </location>
</feature>
<comment type="pathway">
    <text evidence="10 11">Cell wall biogenesis; peptidoglycan biosynthesis.</text>
</comment>
<dbReference type="HAMAP" id="MF_02019">
    <property type="entry name" value="MurF"/>
    <property type="match status" value="1"/>
</dbReference>
<keyword evidence="5 10" id="KW-0067">ATP-binding</keyword>
<evidence type="ECO:0000256" key="8">
    <source>
        <dbReference type="ARBA" id="ARBA00023306"/>
    </source>
</evidence>
<evidence type="ECO:0000313" key="15">
    <source>
        <dbReference type="EMBL" id="WVX65928.1"/>
    </source>
</evidence>
<evidence type="ECO:0000256" key="4">
    <source>
        <dbReference type="ARBA" id="ARBA00022741"/>
    </source>
</evidence>
<dbReference type="NCBIfam" id="TIGR01143">
    <property type="entry name" value="murF"/>
    <property type="match status" value="1"/>
</dbReference>
<keyword evidence="7 10" id="KW-0573">Peptidoglycan synthesis</keyword>
<evidence type="ECO:0000256" key="10">
    <source>
        <dbReference type="HAMAP-Rule" id="MF_02019"/>
    </source>
</evidence>
<gene>
    <name evidence="10" type="primary">murF</name>
    <name evidence="15" type="ORF">Bealeia1_00094</name>
</gene>
<keyword evidence="4 10" id="KW-0547">Nucleotide-binding</keyword>
<keyword evidence="16" id="KW-1185">Reference proteome</keyword>
<dbReference type="NCBIfam" id="NF010693">
    <property type="entry name" value="PRK14093.1"/>
    <property type="match status" value="1"/>
</dbReference>
<feature type="domain" description="Mur ligase N-terminal catalytic" evidence="12">
    <location>
        <begin position="24"/>
        <end position="69"/>
    </location>
</feature>
<evidence type="ECO:0000256" key="11">
    <source>
        <dbReference type="RuleBase" id="RU004136"/>
    </source>
</evidence>
<evidence type="ECO:0000256" key="2">
    <source>
        <dbReference type="ARBA" id="ARBA00022598"/>
    </source>
</evidence>
<dbReference type="InterPro" id="IPR000713">
    <property type="entry name" value="Mur_ligase_N"/>
</dbReference>
<keyword evidence="2 10" id="KW-0436">Ligase</keyword>
<dbReference type="RefSeq" id="WP_331256496.1">
    <property type="nucleotide sequence ID" value="NZ_CP133270.1"/>
</dbReference>
<dbReference type="InterPro" id="IPR051046">
    <property type="entry name" value="MurCDEF_CellWall_CoF430Synth"/>
</dbReference>
<comment type="caution">
    <text evidence="10">Lacks conserved residue(s) required for the propagation of feature annotation.</text>
</comment>
<dbReference type="InterPro" id="IPR005863">
    <property type="entry name" value="UDP-N-AcMur_synth"/>
</dbReference>
<dbReference type="Pfam" id="PF01225">
    <property type="entry name" value="Mur_ligase"/>
    <property type="match status" value="1"/>
</dbReference>
<dbReference type="EMBL" id="CP133270">
    <property type="protein sequence ID" value="WVX65928.1"/>
    <property type="molecule type" value="Genomic_DNA"/>
</dbReference>
<evidence type="ECO:0000313" key="16">
    <source>
        <dbReference type="Proteomes" id="UP001330434"/>
    </source>
</evidence>
<comment type="function">
    <text evidence="10 11">Involved in cell wall formation. Catalyzes the final step in the synthesis of UDP-N-acetylmuramoyl-pentapeptide, the precursor of murein.</text>
</comment>
<dbReference type="Gene3D" id="3.40.1390.10">
    <property type="entry name" value="MurE/MurF, N-terminal domain"/>
    <property type="match status" value="1"/>
</dbReference>
<keyword evidence="8 10" id="KW-0131">Cell cycle</keyword>
<dbReference type="Gene3D" id="3.90.190.20">
    <property type="entry name" value="Mur ligase, C-terminal domain"/>
    <property type="match status" value="1"/>
</dbReference>
<keyword evidence="9 10" id="KW-0961">Cell wall biogenesis/degradation</keyword>
<dbReference type="Proteomes" id="UP001330434">
    <property type="component" value="Chromosome"/>
</dbReference>
<dbReference type="InterPro" id="IPR004101">
    <property type="entry name" value="Mur_ligase_C"/>
</dbReference>
<accession>A0ABZ2C1D6</accession>
<name>A0ABZ2C1D6_9PROT</name>
<protein>
    <recommendedName>
        <fullName evidence="10 11">UDP-N-acetylmuramoyl-tripeptide--D-alanyl-D-alanine ligase</fullName>
        <ecNumber evidence="10 11">6.3.2.10</ecNumber>
    </recommendedName>
    <alternativeName>
        <fullName evidence="10">D-alanyl-D-alanine-adding enzyme</fullName>
    </alternativeName>
</protein>
<comment type="similarity">
    <text evidence="10">Belongs to the MurCDEF family. MurF subfamily.</text>
</comment>
<dbReference type="InterPro" id="IPR036615">
    <property type="entry name" value="Mur_ligase_C_dom_sf"/>
</dbReference>
<dbReference type="Pfam" id="PF08245">
    <property type="entry name" value="Mur_ligase_M"/>
    <property type="match status" value="1"/>
</dbReference>
<organism evidence="15 16">
    <name type="scientific">Candidatus Bealeia paramacronuclearis</name>
    <dbReference type="NCBI Taxonomy" id="1921001"/>
    <lineage>
        <taxon>Bacteria</taxon>
        <taxon>Pseudomonadati</taxon>
        <taxon>Pseudomonadota</taxon>
        <taxon>Alphaproteobacteria</taxon>
        <taxon>Holosporales</taxon>
        <taxon>Holosporaceae</taxon>
        <taxon>Candidatus Bealeia</taxon>
    </lineage>
</organism>
<dbReference type="SUPFAM" id="SSF63418">
    <property type="entry name" value="MurE/MurF N-terminal domain"/>
    <property type="match status" value="1"/>
</dbReference>
<dbReference type="InterPro" id="IPR036565">
    <property type="entry name" value="Mur-like_cat_sf"/>
</dbReference>
<dbReference type="InterPro" id="IPR013221">
    <property type="entry name" value="Mur_ligase_cen"/>
</dbReference>
<dbReference type="PANTHER" id="PTHR43024">
    <property type="entry name" value="UDP-N-ACETYLMURAMOYL-TRIPEPTIDE--D-ALANYL-D-ALANINE LIGASE"/>
    <property type="match status" value="1"/>
</dbReference>
<keyword evidence="6 10" id="KW-0133">Cell shape</keyword>
<dbReference type="Gene3D" id="3.40.1190.10">
    <property type="entry name" value="Mur-like, catalytic domain"/>
    <property type="match status" value="1"/>
</dbReference>
<evidence type="ECO:0000259" key="12">
    <source>
        <dbReference type="Pfam" id="PF01225"/>
    </source>
</evidence>
<dbReference type="InterPro" id="IPR035911">
    <property type="entry name" value="MurE/MurF_N"/>
</dbReference>
<evidence type="ECO:0000256" key="3">
    <source>
        <dbReference type="ARBA" id="ARBA00022618"/>
    </source>
</evidence>